<gene>
    <name evidence="2" type="ORF">GCM10022204_28260</name>
</gene>
<dbReference type="RefSeq" id="WP_344813031.1">
    <property type="nucleotide sequence ID" value="NZ_BAAAYX010000013.1"/>
</dbReference>
<dbReference type="InterPro" id="IPR024344">
    <property type="entry name" value="MDMPI_metal-binding"/>
</dbReference>
<dbReference type="Gene3D" id="1.20.120.450">
    <property type="entry name" value="dinb family like domain"/>
    <property type="match status" value="1"/>
</dbReference>
<proteinExistence type="predicted"/>
<keyword evidence="2" id="KW-0413">Isomerase</keyword>
<protein>
    <submittedName>
        <fullName evidence="2">Maleylpyruvate isomerase family mycothiol-dependent enzyme</fullName>
    </submittedName>
</protein>
<organism evidence="2 3">
    <name type="scientific">Microlunatus aurantiacus</name>
    <dbReference type="NCBI Taxonomy" id="446786"/>
    <lineage>
        <taxon>Bacteria</taxon>
        <taxon>Bacillati</taxon>
        <taxon>Actinomycetota</taxon>
        <taxon>Actinomycetes</taxon>
        <taxon>Propionibacteriales</taxon>
        <taxon>Propionibacteriaceae</taxon>
        <taxon>Microlunatus</taxon>
    </lineage>
</organism>
<evidence type="ECO:0000313" key="2">
    <source>
        <dbReference type="EMBL" id="GAA3708564.1"/>
    </source>
</evidence>
<evidence type="ECO:0000259" key="1">
    <source>
        <dbReference type="Pfam" id="PF11716"/>
    </source>
</evidence>
<dbReference type="InterPro" id="IPR034660">
    <property type="entry name" value="DinB/YfiT-like"/>
</dbReference>
<dbReference type="Proteomes" id="UP001500051">
    <property type="component" value="Unassembled WGS sequence"/>
</dbReference>
<dbReference type="NCBIfam" id="TIGR03083">
    <property type="entry name" value="maleylpyruvate isomerase family mycothiol-dependent enzyme"/>
    <property type="match status" value="1"/>
</dbReference>
<reference evidence="3" key="1">
    <citation type="journal article" date="2019" name="Int. J. Syst. Evol. Microbiol.">
        <title>The Global Catalogue of Microorganisms (GCM) 10K type strain sequencing project: providing services to taxonomists for standard genome sequencing and annotation.</title>
        <authorList>
            <consortium name="The Broad Institute Genomics Platform"/>
            <consortium name="The Broad Institute Genome Sequencing Center for Infectious Disease"/>
            <person name="Wu L."/>
            <person name="Ma J."/>
        </authorList>
    </citation>
    <scope>NUCLEOTIDE SEQUENCE [LARGE SCALE GENOMIC DNA]</scope>
    <source>
        <strain evidence="3">JCM 16548</strain>
    </source>
</reference>
<dbReference type="Pfam" id="PF11716">
    <property type="entry name" value="MDMPI_N"/>
    <property type="match status" value="1"/>
</dbReference>
<dbReference type="InterPro" id="IPR036527">
    <property type="entry name" value="SCP2_sterol-bd_dom_sf"/>
</dbReference>
<comment type="caution">
    <text evidence="2">The sequence shown here is derived from an EMBL/GenBank/DDBJ whole genome shotgun (WGS) entry which is preliminary data.</text>
</comment>
<dbReference type="SUPFAM" id="SSF55718">
    <property type="entry name" value="SCP-like"/>
    <property type="match status" value="1"/>
</dbReference>
<sequence>MSEASDKLTAVRALVTVSTQRLLGDTIGVDQDAWRGPSSLPRWTRGHVATHLARQADALGRLVDWARTGTRQEMYASPQVREDEIEQGAGRTGLELQVDLDTSAERLIEAFAGLDDDGAENGSGSAWDTEVELRGGQRVVARLLPLARLTEVVLHHVDLDIGFGVSDVDPETAEWLLEWSAYRLGARDEFPRLELVSDSGFRTTLGSSGDARRVTGSSPALLGWLTGRAGPDTVSGTDGLVLPGL</sequence>
<accession>A0ABP7DSN8</accession>
<keyword evidence="3" id="KW-1185">Reference proteome</keyword>
<name>A0ABP7DSN8_9ACTN</name>
<dbReference type="GO" id="GO:0016853">
    <property type="term" value="F:isomerase activity"/>
    <property type="evidence" value="ECO:0007669"/>
    <property type="project" value="UniProtKB-KW"/>
</dbReference>
<feature type="domain" description="Mycothiol-dependent maleylpyruvate isomerase metal-binding" evidence="1">
    <location>
        <begin position="19"/>
        <end position="159"/>
    </location>
</feature>
<dbReference type="EMBL" id="BAAAYX010000013">
    <property type="protein sequence ID" value="GAA3708564.1"/>
    <property type="molecule type" value="Genomic_DNA"/>
</dbReference>
<dbReference type="InterPro" id="IPR017517">
    <property type="entry name" value="Maleyloyr_isom"/>
</dbReference>
<evidence type="ECO:0000313" key="3">
    <source>
        <dbReference type="Proteomes" id="UP001500051"/>
    </source>
</evidence>
<dbReference type="SUPFAM" id="SSF109854">
    <property type="entry name" value="DinB/YfiT-like putative metalloenzymes"/>
    <property type="match status" value="1"/>
</dbReference>